<protein>
    <submittedName>
        <fullName evidence="1">Uncharacterized protein</fullName>
    </submittedName>
</protein>
<proteinExistence type="predicted"/>
<reference evidence="1" key="1">
    <citation type="submission" date="2019-08" db="EMBL/GenBank/DDBJ databases">
        <authorList>
            <person name="Kucharzyk K."/>
            <person name="Murdoch R.W."/>
            <person name="Higgins S."/>
            <person name="Loffler F."/>
        </authorList>
    </citation>
    <scope>NUCLEOTIDE SEQUENCE</scope>
</reference>
<dbReference type="AlphaFoldDB" id="A0A645BFW0"/>
<gene>
    <name evidence="1" type="ORF">SDC9_110912</name>
</gene>
<dbReference type="EMBL" id="VSSQ01019736">
    <property type="protein sequence ID" value="MPM64026.1"/>
    <property type="molecule type" value="Genomic_DNA"/>
</dbReference>
<comment type="caution">
    <text evidence="1">The sequence shown here is derived from an EMBL/GenBank/DDBJ whole genome shotgun (WGS) entry which is preliminary data.</text>
</comment>
<name>A0A645BFW0_9ZZZZ</name>
<sequence>MAGQVYFHPLHHRQVVAHHLHGGQLFPLAVQQLFLGVEQGNGIAALPRLLR</sequence>
<organism evidence="1">
    <name type="scientific">bioreactor metagenome</name>
    <dbReference type="NCBI Taxonomy" id="1076179"/>
    <lineage>
        <taxon>unclassified sequences</taxon>
        <taxon>metagenomes</taxon>
        <taxon>ecological metagenomes</taxon>
    </lineage>
</organism>
<accession>A0A645BFW0</accession>
<evidence type="ECO:0000313" key="1">
    <source>
        <dbReference type="EMBL" id="MPM64026.1"/>
    </source>
</evidence>